<evidence type="ECO:0000313" key="5">
    <source>
        <dbReference type="Proteomes" id="UP000095358"/>
    </source>
</evidence>
<dbReference type="EMBL" id="LPNN01000001">
    <property type="protein sequence ID" value="OEJ93086.1"/>
    <property type="molecule type" value="Genomic_DNA"/>
</dbReference>
<gene>
    <name evidence="4" type="ORF">AWRI3580_g179</name>
</gene>
<dbReference type="GO" id="GO:0019843">
    <property type="term" value="F:rRNA binding"/>
    <property type="evidence" value="ECO:0007669"/>
    <property type="project" value="InterPro"/>
</dbReference>
<dbReference type="PANTHER" id="PTHR11655:SF14">
    <property type="entry name" value="LARGE RIBOSOMAL SUBUNIT PROTEIN UL6M"/>
    <property type="match status" value="1"/>
</dbReference>
<evidence type="ECO:0000256" key="3">
    <source>
        <dbReference type="ARBA" id="ARBA00023274"/>
    </source>
</evidence>
<dbReference type="OrthoDB" id="540873at2759"/>
<comment type="similarity">
    <text evidence="1">Belongs to the universal ribosomal protein uL6 family.</text>
</comment>
<dbReference type="PANTHER" id="PTHR11655">
    <property type="entry name" value="60S/50S RIBOSOMAL PROTEIN L6/L9"/>
    <property type="match status" value="1"/>
</dbReference>
<protein>
    <submittedName>
        <fullName evidence="4">54S ribosomal protein L6, mitochondrial</fullName>
    </submittedName>
</protein>
<dbReference type="Proteomes" id="UP000095358">
    <property type="component" value="Unassembled WGS sequence"/>
</dbReference>
<keyword evidence="5" id="KW-1185">Reference proteome</keyword>
<dbReference type="AlphaFoldDB" id="A0A1E5S1Z3"/>
<comment type="caution">
    <text evidence="4">The sequence shown here is derived from an EMBL/GenBank/DDBJ whole genome shotgun (WGS) entry which is preliminary data.</text>
</comment>
<dbReference type="InterPro" id="IPR036789">
    <property type="entry name" value="Ribosomal_uL6-like_a/b-dom_sf"/>
</dbReference>
<reference evidence="5" key="1">
    <citation type="journal article" date="2016" name="Genome Announc.">
        <title>Genome sequences of three species of Hanseniaspora isolated from spontaneous wine fermentations.</title>
        <authorList>
            <person name="Sternes P.R."/>
            <person name="Lee D."/>
            <person name="Kutyna D.R."/>
            <person name="Borneman A.R."/>
        </authorList>
    </citation>
    <scope>NUCLEOTIDE SEQUENCE [LARGE SCALE GENOMIC DNA]</scope>
    <source>
        <strain evidence="5">AWRI3580</strain>
    </source>
</reference>
<name>A0A1E5S1Z3_HANUV</name>
<dbReference type="VEuPathDB" id="FungiDB:AWRI3580_g179"/>
<evidence type="ECO:0000256" key="2">
    <source>
        <dbReference type="ARBA" id="ARBA00022980"/>
    </source>
</evidence>
<dbReference type="GO" id="GO:0005762">
    <property type="term" value="C:mitochondrial large ribosomal subunit"/>
    <property type="evidence" value="ECO:0007669"/>
    <property type="project" value="TreeGrafter"/>
</dbReference>
<keyword evidence="2 4" id="KW-0689">Ribosomal protein</keyword>
<keyword evidence="3" id="KW-0687">Ribonucleoprotein</keyword>
<dbReference type="GO" id="GO:0003735">
    <property type="term" value="F:structural constituent of ribosome"/>
    <property type="evidence" value="ECO:0007669"/>
    <property type="project" value="InterPro"/>
</dbReference>
<proteinExistence type="inferred from homology"/>
<dbReference type="InterPro" id="IPR000702">
    <property type="entry name" value="Ribosomal_uL6-like"/>
</dbReference>
<dbReference type="STRING" id="29833.A0A1E5S1Z3"/>
<organism evidence="4 5">
    <name type="scientific">Hanseniaspora uvarum</name>
    <name type="common">Yeast</name>
    <name type="synonym">Kloeckera apiculata</name>
    <dbReference type="NCBI Taxonomy" id="29833"/>
    <lineage>
        <taxon>Eukaryota</taxon>
        <taxon>Fungi</taxon>
        <taxon>Dikarya</taxon>
        <taxon>Ascomycota</taxon>
        <taxon>Saccharomycotina</taxon>
        <taxon>Saccharomycetes</taxon>
        <taxon>Saccharomycodales</taxon>
        <taxon>Saccharomycodaceae</taxon>
        <taxon>Hanseniaspora</taxon>
    </lineage>
</organism>
<dbReference type="SUPFAM" id="SSF56053">
    <property type="entry name" value="Ribosomal protein L6"/>
    <property type="match status" value="1"/>
</dbReference>
<dbReference type="PRINTS" id="PR00059">
    <property type="entry name" value="RIBOSOMALL6"/>
</dbReference>
<accession>A0A1E5S1Z3</accession>
<dbReference type="InterPro" id="IPR019906">
    <property type="entry name" value="Ribosomal_uL6_bac-type"/>
</dbReference>
<dbReference type="Gene3D" id="3.90.930.12">
    <property type="entry name" value="Ribosomal protein L6, alpha-beta domain"/>
    <property type="match status" value="2"/>
</dbReference>
<evidence type="ECO:0000313" key="4">
    <source>
        <dbReference type="EMBL" id="OEJ93086.1"/>
    </source>
</evidence>
<sequence length="268" mass="30638">MMFSGNIISRRLFSGTGLLLKPVNIVKNIHININELSVNYLKKEKYELFKEYDDWIPTKSAINQDRDIVKLKGPRYDKEGNENKLFFTQVLTLKGKAGELSMKFPDFMKIKCINEDKEYDLLEGLKKKDEQDNGRRTLNLTVPDSTNKIQKSMLVTLSTILSNNIEGVLDGHLAYLRFVGPGCRFILPEDDKTKLILKKGTAYYNSTVPSDVTLELKSPTFLLVKGLDLQRVNVYANSVHNMIKPDPYKGAGIYFNDREYLKKVKSGK</sequence>
<dbReference type="GO" id="GO:0006412">
    <property type="term" value="P:translation"/>
    <property type="evidence" value="ECO:0007669"/>
    <property type="project" value="InterPro"/>
</dbReference>
<evidence type="ECO:0000256" key="1">
    <source>
        <dbReference type="ARBA" id="ARBA00009356"/>
    </source>
</evidence>